<dbReference type="EMBL" id="AP028055">
    <property type="protein sequence ID" value="BEG98657.1"/>
    <property type="molecule type" value="Genomic_DNA"/>
</dbReference>
<gene>
    <name evidence="1" type="ORF">BSYN_09220</name>
</gene>
<dbReference type="Proteomes" id="UP001496674">
    <property type="component" value="Chromosome"/>
</dbReference>
<name>A0ABM8IGM1_9BACE</name>
<reference evidence="1 2" key="1">
    <citation type="submission" date="2023-04" db="EMBL/GenBank/DDBJ databases">
        <title>Draft genome sequence of acteroides sedimenti strain YN3PY1.</title>
        <authorList>
            <person name="Yoshida N."/>
        </authorList>
    </citation>
    <scope>NUCLEOTIDE SEQUENCE [LARGE SCALE GENOMIC DNA]</scope>
    <source>
        <strain evidence="1 2">YN3PY1</strain>
    </source>
</reference>
<proteinExistence type="predicted"/>
<protein>
    <recommendedName>
        <fullName evidence="3">Transposase</fullName>
    </recommendedName>
</protein>
<accession>A0ABM8IGM1</accession>
<evidence type="ECO:0000313" key="1">
    <source>
        <dbReference type="EMBL" id="BEG98657.1"/>
    </source>
</evidence>
<organism evidence="1 2">
    <name type="scientific">Bacteroides sedimenti</name>
    <dbReference type="NCBI Taxonomy" id="2136147"/>
    <lineage>
        <taxon>Bacteria</taxon>
        <taxon>Pseudomonadati</taxon>
        <taxon>Bacteroidota</taxon>
        <taxon>Bacteroidia</taxon>
        <taxon>Bacteroidales</taxon>
        <taxon>Bacteroidaceae</taxon>
        <taxon>Bacteroides</taxon>
    </lineage>
</organism>
<sequence>MTKARDLRDLCYFFKLMLWGIDTIGNEQTNIETFSRVNFKMCRLHDVFKSDNSLLFYYHLTKIKTLYNRKNKVMDYFNEIFCK</sequence>
<evidence type="ECO:0008006" key="3">
    <source>
        <dbReference type="Google" id="ProtNLM"/>
    </source>
</evidence>
<evidence type="ECO:0000313" key="2">
    <source>
        <dbReference type="Proteomes" id="UP001496674"/>
    </source>
</evidence>
<keyword evidence="2" id="KW-1185">Reference proteome</keyword>